<reference evidence="1" key="1">
    <citation type="submission" date="2014-11" db="EMBL/GenBank/DDBJ databases">
        <authorList>
            <person name="Amaro Gonzalez C."/>
        </authorList>
    </citation>
    <scope>NUCLEOTIDE SEQUENCE</scope>
</reference>
<accession>A0A0E9TAW9</accession>
<name>A0A0E9TAW9_ANGAN</name>
<organism evidence="1">
    <name type="scientific">Anguilla anguilla</name>
    <name type="common">European freshwater eel</name>
    <name type="synonym">Muraena anguilla</name>
    <dbReference type="NCBI Taxonomy" id="7936"/>
    <lineage>
        <taxon>Eukaryota</taxon>
        <taxon>Metazoa</taxon>
        <taxon>Chordata</taxon>
        <taxon>Craniata</taxon>
        <taxon>Vertebrata</taxon>
        <taxon>Euteleostomi</taxon>
        <taxon>Actinopterygii</taxon>
        <taxon>Neopterygii</taxon>
        <taxon>Teleostei</taxon>
        <taxon>Anguilliformes</taxon>
        <taxon>Anguillidae</taxon>
        <taxon>Anguilla</taxon>
    </lineage>
</organism>
<sequence>MNTVSFSCLHPKMEQKGIGSIQALLFSVLPTLTGLTPVVLSPGSGEPLCMPAFFPSGNCNSGSITEP</sequence>
<dbReference type="AlphaFoldDB" id="A0A0E9TAW9"/>
<proteinExistence type="predicted"/>
<protein>
    <submittedName>
        <fullName evidence="1">Uncharacterized protein</fullName>
    </submittedName>
</protein>
<reference evidence="1" key="2">
    <citation type="journal article" date="2015" name="Fish Shellfish Immunol.">
        <title>Early steps in the European eel (Anguilla anguilla)-Vibrio vulnificus interaction in the gills: Role of the RtxA13 toxin.</title>
        <authorList>
            <person name="Callol A."/>
            <person name="Pajuelo D."/>
            <person name="Ebbesson L."/>
            <person name="Teles M."/>
            <person name="MacKenzie S."/>
            <person name="Amaro C."/>
        </authorList>
    </citation>
    <scope>NUCLEOTIDE SEQUENCE</scope>
</reference>
<evidence type="ECO:0000313" key="1">
    <source>
        <dbReference type="EMBL" id="JAH49853.1"/>
    </source>
</evidence>
<dbReference type="EMBL" id="GBXM01058724">
    <property type="protein sequence ID" value="JAH49853.1"/>
    <property type="molecule type" value="Transcribed_RNA"/>
</dbReference>